<dbReference type="GO" id="GO:0003682">
    <property type="term" value="F:chromatin binding"/>
    <property type="evidence" value="ECO:0007669"/>
    <property type="project" value="TreeGrafter"/>
</dbReference>
<dbReference type="SUPFAM" id="SSF47370">
    <property type="entry name" value="Bromodomain"/>
    <property type="match status" value="2"/>
</dbReference>
<organism evidence="11 14">
    <name type="scientific">Ogataea haglerorum</name>
    <dbReference type="NCBI Taxonomy" id="1937702"/>
    <lineage>
        <taxon>Eukaryota</taxon>
        <taxon>Fungi</taxon>
        <taxon>Dikarya</taxon>
        <taxon>Ascomycota</taxon>
        <taxon>Saccharomycotina</taxon>
        <taxon>Pichiomycetes</taxon>
        <taxon>Pichiales</taxon>
        <taxon>Pichiaceae</taxon>
        <taxon>Ogataea</taxon>
    </lineage>
</organism>
<keyword evidence="4" id="KW-0805">Transcription regulation</keyword>
<accession>A0AAN6D9H8</accession>
<keyword evidence="5 8" id="KW-0103">Bromodomain</keyword>
<evidence type="ECO:0000256" key="1">
    <source>
        <dbReference type="ARBA" id="ARBA00004123"/>
    </source>
</evidence>
<feature type="domain" description="Bromo" evidence="10">
    <location>
        <begin position="50"/>
        <end position="120"/>
    </location>
</feature>
<evidence type="ECO:0000256" key="8">
    <source>
        <dbReference type="PROSITE-ProRule" id="PRU00035"/>
    </source>
</evidence>
<dbReference type="Gene3D" id="1.20.920.10">
    <property type="entry name" value="Bromodomain-like"/>
    <property type="match status" value="2"/>
</dbReference>
<comment type="caution">
    <text evidence="11">The sequence shown here is derived from an EMBL/GenBank/DDBJ whole genome shotgun (WGS) entry which is preliminary data.</text>
</comment>
<comment type="subcellular location">
    <subcellularLocation>
        <location evidence="1">Nucleus</location>
    </subcellularLocation>
</comment>
<evidence type="ECO:0000256" key="5">
    <source>
        <dbReference type="ARBA" id="ARBA00023117"/>
    </source>
</evidence>
<feature type="compositionally biased region" description="Acidic residues" evidence="9">
    <location>
        <begin position="334"/>
        <end position="360"/>
    </location>
</feature>
<name>A0AAN6D9H8_9ASCO</name>
<dbReference type="GO" id="GO:0006368">
    <property type="term" value="P:transcription elongation by RNA polymerase II"/>
    <property type="evidence" value="ECO:0007669"/>
    <property type="project" value="TreeGrafter"/>
</dbReference>
<evidence type="ECO:0000256" key="2">
    <source>
        <dbReference type="ARBA" id="ARBA00022737"/>
    </source>
</evidence>
<evidence type="ECO:0000256" key="3">
    <source>
        <dbReference type="ARBA" id="ARBA00022853"/>
    </source>
</evidence>
<dbReference type="Proteomes" id="UP000738402">
    <property type="component" value="Unassembled WGS sequence"/>
</dbReference>
<dbReference type="InterPro" id="IPR037382">
    <property type="entry name" value="Rsc/polybromo"/>
</dbReference>
<keyword evidence="3" id="KW-0156">Chromatin regulator</keyword>
<dbReference type="EMBL" id="JAHLUH010000001">
    <property type="protein sequence ID" value="KAG7730421.1"/>
    <property type="molecule type" value="Genomic_DNA"/>
</dbReference>
<keyword evidence="6" id="KW-0804">Transcription</keyword>
<dbReference type="GO" id="GO:0006338">
    <property type="term" value="P:chromatin remodeling"/>
    <property type="evidence" value="ECO:0007669"/>
    <property type="project" value="InterPro"/>
</dbReference>
<dbReference type="SMART" id="SM00297">
    <property type="entry name" value="BROMO"/>
    <property type="match status" value="2"/>
</dbReference>
<dbReference type="Pfam" id="PF00439">
    <property type="entry name" value="Bromodomain"/>
    <property type="match status" value="2"/>
</dbReference>
<evidence type="ECO:0000256" key="9">
    <source>
        <dbReference type="SAM" id="MobiDB-lite"/>
    </source>
</evidence>
<evidence type="ECO:0000313" key="14">
    <source>
        <dbReference type="Proteomes" id="UP000738402"/>
    </source>
</evidence>
<feature type="region of interest" description="Disordered" evidence="9">
    <location>
        <begin position="305"/>
        <end position="374"/>
    </location>
</feature>
<evidence type="ECO:0000259" key="10">
    <source>
        <dbReference type="PROSITE" id="PS50014"/>
    </source>
</evidence>
<evidence type="ECO:0000256" key="6">
    <source>
        <dbReference type="ARBA" id="ARBA00023163"/>
    </source>
</evidence>
<dbReference type="PRINTS" id="PR00503">
    <property type="entry name" value="BROMODOMAIN"/>
</dbReference>
<evidence type="ECO:0000256" key="4">
    <source>
        <dbReference type="ARBA" id="ARBA00023015"/>
    </source>
</evidence>
<evidence type="ECO:0000313" key="12">
    <source>
        <dbReference type="EMBL" id="KAG7768930.1"/>
    </source>
</evidence>
<dbReference type="GO" id="GO:0016586">
    <property type="term" value="C:RSC-type complex"/>
    <property type="evidence" value="ECO:0007669"/>
    <property type="project" value="InterPro"/>
</dbReference>
<feature type="compositionally biased region" description="Basic residues" evidence="9">
    <location>
        <begin position="320"/>
        <end position="330"/>
    </location>
</feature>
<keyword evidence="7" id="KW-0539">Nucleus</keyword>
<evidence type="ECO:0000313" key="11">
    <source>
        <dbReference type="EMBL" id="KAG7730421.1"/>
    </source>
</evidence>
<dbReference type="AlphaFoldDB" id="A0AAN6D9H8"/>
<evidence type="ECO:0000313" key="13">
    <source>
        <dbReference type="Proteomes" id="UP000697297"/>
    </source>
</evidence>
<sequence length="565" mass="64329">MVAKRRPGIVLTLNSKKTTVIDEVDTSESLSKESYLNIIDSINDLVDEDYGVAIVGDFIKLPSKKLYPDYYQLIEFPISLNEIKAKVRKSDRYPVQEFLKDFKLMADNANTYNDPQSYIAKNANKIYEFVESKIADTISQFKGSETSKTKKKLKAAKQKDVEGNESDQDYTVDLKSILKSIINYKVPSRGKLSTPFMDLVDGDMYPDYYKIIKKGMSFNLVKQKLEDGEYANDIDGVVNFKHDVNLIFTNAQTYNHEESLLYQDAVILQKLAKEKLKKLESSISSSLEQEDFSLDEYDMKTLPKSKRAKVSINREENQKKKLPKSRKRTIHYAEEDDEENEEAGQDFEDDESISEDDENEGSAKGTDIQENDVKYPVERERVSAEAAFIQGHDKKAQANSHVKQITISSSTKNSSQTNSDRLYEITFLNPDTMNAISLPSDIVGQPFVVFVSLSNSIINERYLSELKVNNETVKPFPISISYDARGDDDFLAAKYEMKAGYGINLVEFILKVPELKDVAKGETFAEEESKFRRRAAALNPMNATINADDKNYDVQRIKIWINVSQ</sequence>
<gene>
    <name evidence="11" type="ORF">KL933_000216</name>
    <name evidence="12" type="ORF">KL946_000213</name>
</gene>
<reference evidence="11 13" key="1">
    <citation type="journal article" date="2021" name="G3 (Bethesda)">
        <title>Genomic diversity, chromosomal rearrangements, and interspecies hybridization in the ogataea polymorpha species complex.</title>
        <authorList>
            <person name="Hanson S.J."/>
            <person name="Cinneide E.O."/>
            <person name="Salzberg L.I."/>
            <person name="Wolfe K.H."/>
            <person name="McGowan J."/>
            <person name="Fitzpatrick D.A."/>
            <person name="Matlin K."/>
        </authorList>
    </citation>
    <scope>NUCLEOTIDE SEQUENCE</scope>
    <source>
        <strain evidence="12">81-436-3</strain>
        <strain evidence="11">83-405-1</strain>
    </source>
</reference>
<dbReference type="PANTHER" id="PTHR16062">
    <property type="entry name" value="SWI/SNF-RELATED"/>
    <property type="match status" value="1"/>
</dbReference>
<feature type="domain" description="Bromo" evidence="10">
    <location>
        <begin position="188"/>
        <end position="262"/>
    </location>
</feature>
<keyword evidence="13" id="KW-1185">Reference proteome</keyword>
<dbReference type="InterPro" id="IPR001487">
    <property type="entry name" value="Bromodomain"/>
</dbReference>
<dbReference type="Proteomes" id="UP000697297">
    <property type="component" value="Unassembled WGS sequence"/>
</dbReference>
<dbReference type="EMBL" id="JAHLUN010000001">
    <property type="protein sequence ID" value="KAG7768930.1"/>
    <property type="molecule type" value="Genomic_DNA"/>
</dbReference>
<keyword evidence="2" id="KW-0677">Repeat</keyword>
<proteinExistence type="predicted"/>
<protein>
    <recommendedName>
        <fullName evidence="10">Bromo domain-containing protein</fullName>
    </recommendedName>
</protein>
<evidence type="ECO:0000256" key="7">
    <source>
        <dbReference type="ARBA" id="ARBA00023242"/>
    </source>
</evidence>
<dbReference type="CDD" id="cd04369">
    <property type="entry name" value="Bromodomain"/>
    <property type="match status" value="2"/>
</dbReference>
<dbReference type="PROSITE" id="PS50014">
    <property type="entry name" value="BROMODOMAIN_2"/>
    <property type="match status" value="2"/>
</dbReference>
<dbReference type="InterPro" id="IPR036427">
    <property type="entry name" value="Bromodomain-like_sf"/>
</dbReference>
<dbReference type="PANTHER" id="PTHR16062:SF19">
    <property type="entry name" value="PROTEIN POLYBROMO-1"/>
    <property type="match status" value="1"/>
</dbReference>